<evidence type="ECO:0000313" key="1">
    <source>
        <dbReference type="EMBL" id="KAK6168732.1"/>
    </source>
</evidence>
<organism evidence="1 2">
    <name type="scientific">Patella caerulea</name>
    <name type="common">Rayed Mediterranean limpet</name>
    <dbReference type="NCBI Taxonomy" id="87958"/>
    <lineage>
        <taxon>Eukaryota</taxon>
        <taxon>Metazoa</taxon>
        <taxon>Spiralia</taxon>
        <taxon>Lophotrochozoa</taxon>
        <taxon>Mollusca</taxon>
        <taxon>Gastropoda</taxon>
        <taxon>Patellogastropoda</taxon>
        <taxon>Patelloidea</taxon>
        <taxon>Patellidae</taxon>
        <taxon>Patella</taxon>
    </lineage>
</organism>
<reference evidence="1 2" key="1">
    <citation type="submission" date="2024-01" db="EMBL/GenBank/DDBJ databases">
        <title>The genome of the rayed Mediterranean limpet Patella caerulea (Linnaeus, 1758).</title>
        <authorList>
            <person name="Anh-Thu Weber A."/>
            <person name="Halstead-Nussloch G."/>
        </authorList>
    </citation>
    <scope>NUCLEOTIDE SEQUENCE [LARGE SCALE GENOMIC DNA]</scope>
    <source>
        <strain evidence="1">AATW-2023a</strain>
        <tissue evidence="1">Whole specimen</tissue>
    </source>
</reference>
<evidence type="ECO:0000313" key="2">
    <source>
        <dbReference type="Proteomes" id="UP001347796"/>
    </source>
</evidence>
<name>A0AAN8G1R8_PATCE</name>
<dbReference type="EMBL" id="JAZGQO010000015">
    <property type="protein sequence ID" value="KAK6168732.1"/>
    <property type="molecule type" value="Genomic_DNA"/>
</dbReference>
<dbReference type="Proteomes" id="UP001347796">
    <property type="component" value="Unassembled WGS sequence"/>
</dbReference>
<accession>A0AAN8G1R8</accession>
<dbReference type="AlphaFoldDB" id="A0AAN8G1R8"/>
<comment type="caution">
    <text evidence="1">The sequence shown here is derived from an EMBL/GenBank/DDBJ whole genome shotgun (WGS) entry which is preliminary data.</text>
</comment>
<gene>
    <name evidence="1" type="ORF">SNE40_019917</name>
</gene>
<protein>
    <submittedName>
        <fullName evidence="1">Uncharacterized protein</fullName>
    </submittedName>
</protein>
<sequence>MPTRLETLLELALRTSTANVDPFKDDLKVELLPFDLITQLFKILTIDTKLEKGRTFLTINNLLRISCIY</sequence>
<proteinExistence type="predicted"/>
<keyword evidence="2" id="KW-1185">Reference proteome</keyword>